<protein>
    <recommendedName>
        <fullName evidence="1">Putative DNA-binding domain-containing protein</fullName>
    </recommendedName>
</protein>
<name>A0A1A9F1E9_9GAMM</name>
<dbReference type="Pfam" id="PF09836">
    <property type="entry name" value="DUF2063"/>
    <property type="match status" value="1"/>
</dbReference>
<dbReference type="STRING" id="1821621.A8C75_15300"/>
<organism evidence="2 3">
    <name type="scientific">Marinobacterium aestuarii</name>
    <dbReference type="NCBI Taxonomy" id="1821621"/>
    <lineage>
        <taxon>Bacteria</taxon>
        <taxon>Pseudomonadati</taxon>
        <taxon>Pseudomonadota</taxon>
        <taxon>Gammaproteobacteria</taxon>
        <taxon>Oceanospirillales</taxon>
        <taxon>Oceanospirillaceae</taxon>
        <taxon>Marinobacterium</taxon>
    </lineage>
</organism>
<evidence type="ECO:0000313" key="2">
    <source>
        <dbReference type="EMBL" id="ANG63711.1"/>
    </source>
</evidence>
<reference evidence="3" key="1">
    <citation type="submission" date="2016-05" db="EMBL/GenBank/DDBJ databases">
        <authorList>
            <person name="Baek K."/>
            <person name="Yang S.-J."/>
        </authorList>
    </citation>
    <scope>NUCLEOTIDE SEQUENCE [LARGE SCALE GENOMIC DNA]</scope>
    <source>
        <strain evidence="3">ST58-10</strain>
    </source>
</reference>
<dbReference type="InterPro" id="IPR018640">
    <property type="entry name" value="DUF2063"/>
</dbReference>
<dbReference type="AlphaFoldDB" id="A0A1A9F1E9"/>
<dbReference type="Gene3D" id="1.10.150.690">
    <property type="entry name" value="DUF2063"/>
    <property type="match status" value="1"/>
</dbReference>
<evidence type="ECO:0000259" key="1">
    <source>
        <dbReference type="Pfam" id="PF09836"/>
    </source>
</evidence>
<dbReference type="OrthoDB" id="4146344at2"/>
<dbReference type="Proteomes" id="UP000078070">
    <property type="component" value="Chromosome"/>
</dbReference>
<dbReference type="InterPro" id="IPR044922">
    <property type="entry name" value="DUF2063_N_sf"/>
</dbReference>
<evidence type="ECO:0000313" key="3">
    <source>
        <dbReference type="Proteomes" id="UP000078070"/>
    </source>
</evidence>
<keyword evidence="3" id="KW-1185">Reference proteome</keyword>
<sequence length="263" mass="29975">MRLADLQAALRAEMDGTPNTELRQLVTSSSLAPEQCLQLYRDLLARARAQALQQLYPVTARLLGPHLFAVLSQQYGQHLANSDNNEDFGSGFAQRLEQYTQRQDNLQHLQFLPELATLEWTLHLAWCAGDDPPLNFDSLVYVPESEQYRLRLVPSQALRLLRCSWPVLEIWHSYQHGNSTELHLNHHPQWLCVYRQLDSPRAEPLSDTQACLLNGILRGDTLYQLGRAVPDINQHLSTLISRRWITHFALPPDITTAGDSLNP</sequence>
<accession>A0A1A9F1E9</accession>
<dbReference type="RefSeq" id="WP_067384248.1">
    <property type="nucleotide sequence ID" value="NZ_CP015839.1"/>
</dbReference>
<feature type="domain" description="Putative DNA-binding" evidence="1">
    <location>
        <begin position="6"/>
        <end position="94"/>
    </location>
</feature>
<dbReference type="KEGG" id="mars:A8C75_15300"/>
<reference evidence="2 3" key="2">
    <citation type="journal article" date="2018" name="Int. J. Syst. Evol. Microbiol.">
        <title>Marinobacterium aestuarii sp. nov., a benzene-degrading marine bacterium isolated from estuary sediment.</title>
        <authorList>
            <person name="Bae S.S."/>
            <person name="Jung J."/>
            <person name="Chung D."/>
            <person name="Baek K."/>
        </authorList>
    </citation>
    <scope>NUCLEOTIDE SEQUENCE [LARGE SCALE GENOMIC DNA]</scope>
    <source>
        <strain evidence="2 3">ST58-10</strain>
    </source>
</reference>
<proteinExistence type="predicted"/>
<gene>
    <name evidence="2" type="ORF">A8C75_15300</name>
</gene>
<dbReference type="EMBL" id="CP015839">
    <property type="protein sequence ID" value="ANG63711.1"/>
    <property type="molecule type" value="Genomic_DNA"/>
</dbReference>